<dbReference type="Pfam" id="PF00171">
    <property type="entry name" value="Aldedh"/>
    <property type="match status" value="1"/>
</dbReference>
<accession>A0A101IJZ8</accession>
<keyword evidence="3" id="KW-0560">Oxidoreductase</keyword>
<dbReference type="FunFam" id="3.40.605.10:FF:000007">
    <property type="entry name" value="NAD/NADP-dependent betaine aldehyde dehydrogenase"/>
    <property type="match status" value="1"/>
</dbReference>
<dbReference type="InterPro" id="IPR015590">
    <property type="entry name" value="Aldehyde_DH_dom"/>
</dbReference>
<dbReference type="InterPro" id="IPR016161">
    <property type="entry name" value="Ald_DH/histidinol_DH"/>
</dbReference>
<dbReference type="InterPro" id="IPR016162">
    <property type="entry name" value="Ald_DH_N"/>
</dbReference>
<dbReference type="Gene3D" id="3.40.605.10">
    <property type="entry name" value="Aldehyde Dehydrogenase, Chain A, domain 1"/>
    <property type="match status" value="1"/>
</dbReference>
<dbReference type="AlphaFoldDB" id="A0A101IJZ8"/>
<sequence>MKLFKMLIDGVAIESKAGKVAVIKNPANQEPVATVSLGGREDAALALGAAKRAFSGWAKTDPEERGALLHRAAGLVRERSEEIALLLTMEQGKPLRYARREVVGSAEAFDLYAEEGKRNFGEVVPQSSSRSRSMVIRQPLGVAAVISPWNYPVDLLAWKLAPALAAGCTVVAKPSSKAPLAATEFVMAVTEAGLPPGVMNLVHGTGGEVGAELVESPISRKVSFTGETRTGKEIMEKASRHVKRLSLELGGHSPAIVCEDANIEEAVESCMYRAFSNMGQICISVNRIYVHDSVAEEFADALVKKTKGLKIGDGLYPEVDLGPMFSEAQRKKTEDHIADALDKGATVLCGGRRPEGDEFCRGFFFLPTVLDRMDPSMRMMREETFGPVAPMMSFSANEEALRLANDSRYGLAAYVFTEDMTTAFWFAERLEAGSVGINLNNVIVPQAPFGGWKESGLGRERSRAALYEYMEEKHIRIGLEEGI</sequence>
<dbReference type="InterPro" id="IPR050740">
    <property type="entry name" value="Aldehyde_DH_Superfamily"/>
</dbReference>
<dbReference type="PANTHER" id="PTHR43353:SF5">
    <property type="entry name" value="SUCCINATE-SEMIALDEHYDE DEHYDROGENASE, MITOCHONDRIAL"/>
    <property type="match status" value="1"/>
</dbReference>
<dbReference type="EMBL" id="LGHB01000011">
    <property type="protein sequence ID" value="KUK96561.1"/>
    <property type="molecule type" value="Genomic_DNA"/>
</dbReference>
<dbReference type="CDD" id="cd07103">
    <property type="entry name" value="ALDH_F5_SSADH_GabD"/>
    <property type="match status" value="1"/>
</dbReference>
<dbReference type="Gene3D" id="3.40.309.10">
    <property type="entry name" value="Aldehyde Dehydrogenase, Chain A, domain 2"/>
    <property type="match status" value="1"/>
</dbReference>
<comment type="similarity">
    <text evidence="1">Belongs to the aldehyde dehydrogenase family.</text>
</comment>
<protein>
    <submittedName>
        <fullName evidence="5">Succinate-semialdehyde dehydrogenase [NADP+] (Ssdh)</fullName>
    </submittedName>
</protein>
<reference evidence="6" key="1">
    <citation type="journal article" date="2015" name="MBio">
        <title>Genome-Resolved Metagenomic Analysis Reveals Roles for Candidate Phyla and Other Microbial Community Members in Biogeochemical Transformations in Oil Reservoirs.</title>
        <authorList>
            <person name="Hu P."/>
            <person name="Tom L."/>
            <person name="Singh A."/>
            <person name="Thomas B.C."/>
            <person name="Baker B.J."/>
            <person name="Piceno Y.M."/>
            <person name="Andersen G.L."/>
            <person name="Banfield J.F."/>
        </authorList>
    </citation>
    <scope>NUCLEOTIDE SEQUENCE [LARGE SCALE GENOMIC DNA]</scope>
</reference>
<name>A0A101IJZ8_9EURY</name>
<dbReference type="Proteomes" id="UP000053961">
    <property type="component" value="Unassembled WGS sequence"/>
</dbReference>
<comment type="subunit">
    <text evidence="2">Homotetramer.</text>
</comment>
<evidence type="ECO:0000313" key="6">
    <source>
        <dbReference type="Proteomes" id="UP000053961"/>
    </source>
</evidence>
<dbReference type="PATRIC" id="fig|301375.6.peg.2430"/>
<evidence type="ECO:0000256" key="1">
    <source>
        <dbReference type="ARBA" id="ARBA00009986"/>
    </source>
</evidence>
<gene>
    <name evidence="5" type="ORF">XE07_1029</name>
</gene>
<feature type="domain" description="Aldehyde dehydrogenase" evidence="4">
    <location>
        <begin position="21"/>
        <end position="475"/>
    </location>
</feature>
<evidence type="ECO:0000256" key="3">
    <source>
        <dbReference type="ARBA" id="ARBA00023002"/>
    </source>
</evidence>
<evidence type="ECO:0000313" key="5">
    <source>
        <dbReference type="EMBL" id="KUK96561.1"/>
    </source>
</evidence>
<dbReference type="SUPFAM" id="SSF53720">
    <property type="entry name" value="ALDH-like"/>
    <property type="match status" value="1"/>
</dbReference>
<dbReference type="FunFam" id="3.40.309.10:FF:000009">
    <property type="entry name" value="Aldehyde dehydrogenase A"/>
    <property type="match status" value="1"/>
</dbReference>
<dbReference type="GO" id="GO:0004777">
    <property type="term" value="F:succinate-semialdehyde dehydrogenase (NAD+) activity"/>
    <property type="evidence" value="ECO:0007669"/>
    <property type="project" value="TreeGrafter"/>
</dbReference>
<evidence type="ECO:0000259" key="4">
    <source>
        <dbReference type="Pfam" id="PF00171"/>
    </source>
</evidence>
<dbReference type="GO" id="GO:0009450">
    <property type="term" value="P:gamma-aminobutyric acid catabolic process"/>
    <property type="evidence" value="ECO:0007669"/>
    <property type="project" value="TreeGrafter"/>
</dbReference>
<proteinExistence type="inferred from homology"/>
<dbReference type="InterPro" id="IPR016163">
    <property type="entry name" value="Ald_DH_C"/>
</dbReference>
<organism evidence="5 6">
    <name type="scientific">Methanothrix harundinacea</name>
    <dbReference type="NCBI Taxonomy" id="301375"/>
    <lineage>
        <taxon>Archaea</taxon>
        <taxon>Methanobacteriati</taxon>
        <taxon>Methanobacteriota</taxon>
        <taxon>Stenosarchaea group</taxon>
        <taxon>Methanomicrobia</taxon>
        <taxon>Methanotrichales</taxon>
        <taxon>Methanotrichaceae</taxon>
        <taxon>Methanothrix</taxon>
    </lineage>
</organism>
<dbReference type="PANTHER" id="PTHR43353">
    <property type="entry name" value="SUCCINATE-SEMIALDEHYDE DEHYDROGENASE, MITOCHONDRIAL"/>
    <property type="match status" value="1"/>
</dbReference>
<evidence type="ECO:0000256" key="2">
    <source>
        <dbReference type="ARBA" id="ARBA00011881"/>
    </source>
</evidence>
<comment type="caution">
    <text evidence="5">The sequence shown here is derived from an EMBL/GenBank/DDBJ whole genome shotgun (WGS) entry which is preliminary data.</text>
</comment>